<dbReference type="PROSITE" id="PS51755">
    <property type="entry name" value="OMPR_PHOB"/>
    <property type="match status" value="1"/>
</dbReference>
<dbReference type="GO" id="GO:0000156">
    <property type="term" value="F:phosphorelay response regulator activity"/>
    <property type="evidence" value="ECO:0007669"/>
    <property type="project" value="TreeGrafter"/>
</dbReference>
<dbReference type="CDD" id="cd17620">
    <property type="entry name" value="REC_OmpR_KdpE-like"/>
    <property type="match status" value="1"/>
</dbReference>
<evidence type="ECO:0000256" key="5">
    <source>
        <dbReference type="ARBA" id="ARBA00023015"/>
    </source>
</evidence>
<dbReference type="GO" id="GO:0005829">
    <property type="term" value="C:cytosol"/>
    <property type="evidence" value="ECO:0007669"/>
    <property type="project" value="TreeGrafter"/>
</dbReference>
<dbReference type="Proteomes" id="UP000286680">
    <property type="component" value="Unassembled WGS sequence"/>
</dbReference>
<dbReference type="SMART" id="SM00448">
    <property type="entry name" value="REC"/>
    <property type="match status" value="1"/>
</dbReference>
<reference evidence="13" key="1">
    <citation type="journal article" date="2018" name="Front. Microbiol.">
        <title>Genome-Based Analysis Reveals the Taxonomy and Diversity of the Family Idiomarinaceae.</title>
        <authorList>
            <person name="Liu Y."/>
            <person name="Lai Q."/>
            <person name="Shao Z."/>
        </authorList>
    </citation>
    <scope>NUCLEOTIDE SEQUENCE [LARGE SCALE GENOMIC DNA]</scope>
    <source>
        <strain evidence="13">SN-14</strain>
    </source>
</reference>
<dbReference type="GO" id="GO:0042802">
    <property type="term" value="F:identical protein binding"/>
    <property type="evidence" value="ECO:0007669"/>
    <property type="project" value="UniProtKB-ARBA"/>
</dbReference>
<feature type="domain" description="OmpR/PhoB-type" evidence="11">
    <location>
        <begin position="132"/>
        <end position="231"/>
    </location>
</feature>
<dbReference type="GO" id="GO:0000987">
    <property type="term" value="F:cis-regulatory region sequence-specific DNA binding"/>
    <property type="evidence" value="ECO:0007669"/>
    <property type="project" value="UniProtKB-ARBA"/>
</dbReference>
<dbReference type="InterPro" id="IPR011006">
    <property type="entry name" value="CheY-like_superfamily"/>
</dbReference>
<dbReference type="RefSeq" id="WP_126819163.1">
    <property type="nucleotide sequence ID" value="NZ_PIPS01000001.1"/>
</dbReference>
<keyword evidence="3 8" id="KW-0597">Phosphoprotein</keyword>
<accession>A0AA94EF40</accession>
<keyword evidence="7" id="KW-0804">Transcription</keyword>
<dbReference type="AlphaFoldDB" id="A0AA94EF40"/>
<evidence type="ECO:0000313" key="13">
    <source>
        <dbReference type="Proteomes" id="UP000286680"/>
    </source>
</evidence>
<feature type="modified residue" description="4-aspartylphosphate" evidence="8">
    <location>
        <position position="56"/>
    </location>
</feature>
<evidence type="ECO:0000313" key="12">
    <source>
        <dbReference type="EMBL" id="RUO44662.1"/>
    </source>
</evidence>
<feature type="DNA-binding region" description="OmpR/PhoB-type" evidence="9">
    <location>
        <begin position="132"/>
        <end position="231"/>
    </location>
</feature>
<proteinExistence type="predicted"/>
<feature type="domain" description="Response regulatory" evidence="10">
    <location>
        <begin position="7"/>
        <end position="120"/>
    </location>
</feature>
<dbReference type="PANTHER" id="PTHR48111">
    <property type="entry name" value="REGULATOR OF RPOS"/>
    <property type="match status" value="1"/>
</dbReference>
<keyword evidence="6 9" id="KW-0238">DNA-binding</keyword>
<name>A0AA94EF40_9GAMM</name>
<protein>
    <submittedName>
        <fullName evidence="12">DNA-binding response regulator</fullName>
    </submittedName>
</protein>
<comment type="caution">
    <text evidence="12">The sequence shown here is derived from an EMBL/GenBank/DDBJ whole genome shotgun (WGS) entry which is preliminary data.</text>
</comment>
<dbReference type="PANTHER" id="PTHR48111:SF50">
    <property type="entry name" value="KDP OPERON TRANSCRIPTIONAL REGULATORY PROTEIN KDPE"/>
    <property type="match status" value="1"/>
</dbReference>
<keyword evidence="13" id="KW-1185">Reference proteome</keyword>
<dbReference type="InterPro" id="IPR001867">
    <property type="entry name" value="OmpR/PhoB-type_DNA-bd"/>
</dbReference>
<evidence type="ECO:0000256" key="8">
    <source>
        <dbReference type="PROSITE-ProRule" id="PRU00169"/>
    </source>
</evidence>
<evidence type="ECO:0000256" key="4">
    <source>
        <dbReference type="ARBA" id="ARBA00023012"/>
    </source>
</evidence>
<dbReference type="InterPro" id="IPR001789">
    <property type="entry name" value="Sig_transdc_resp-reg_receiver"/>
</dbReference>
<dbReference type="Gene3D" id="6.10.250.690">
    <property type="match status" value="1"/>
</dbReference>
<gene>
    <name evidence="12" type="ORF">CWE23_01090</name>
</gene>
<dbReference type="Pfam" id="PF00486">
    <property type="entry name" value="Trans_reg_C"/>
    <property type="match status" value="1"/>
</dbReference>
<dbReference type="EMBL" id="PIPS01000001">
    <property type="protein sequence ID" value="RUO44662.1"/>
    <property type="molecule type" value="Genomic_DNA"/>
</dbReference>
<dbReference type="FunFam" id="3.40.50.2300:FF:000021">
    <property type="entry name" value="Two-component system response regulator KdpE"/>
    <property type="match status" value="1"/>
</dbReference>
<evidence type="ECO:0000256" key="3">
    <source>
        <dbReference type="ARBA" id="ARBA00022553"/>
    </source>
</evidence>
<evidence type="ECO:0000256" key="7">
    <source>
        <dbReference type="ARBA" id="ARBA00023163"/>
    </source>
</evidence>
<keyword evidence="4" id="KW-0902">Two-component regulatory system</keyword>
<dbReference type="GO" id="GO:0045893">
    <property type="term" value="P:positive regulation of DNA-templated transcription"/>
    <property type="evidence" value="ECO:0007669"/>
    <property type="project" value="UniProtKB-ARBA"/>
</dbReference>
<dbReference type="Pfam" id="PF00072">
    <property type="entry name" value="Response_reg"/>
    <property type="match status" value="1"/>
</dbReference>
<organism evidence="12 13">
    <name type="scientific">Idiomarina aquatica</name>
    <dbReference type="NCBI Taxonomy" id="1327752"/>
    <lineage>
        <taxon>Bacteria</taxon>
        <taxon>Pseudomonadati</taxon>
        <taxon>Pseudomonadota</taxon>
        <taxon>Gammaproteobacteria</taxon>
        <taxon>Alteromonadales</taxon>
        <taxon>Idiomarinaceae</taxon>
        <taxon>Idiomarina</taxon>
    </lineage>
</organism>
<dbReference type="GO" id="GO:0032993">
    <property type="term" value="C:protein-DNA complex"/>
    <property type="evidence" value="ECO:0007669"/>
    <property type="project" value="TreeGrafter"/>
</dbReference>
<evidence type="ECO:0000259" key="10">
    <source>
        <dbReference type="PROSITE" id="PS50110"/>
    </source>
</evidence>
<dbReference type="SUPFAM" id="SSF52172">
    <property type="entry name" value="CheY-like"/>
    <property type="match status" value="1"/>
</dbReference>
<dbReference type="InterPro" id="IPR036388">
    <property type="entry name" value="WH-like_DNA-bd_sf"/>
</dbReference>
<dbReference type="CDD" id="cd00383">
    <property type="entry name" value="trans_reg_C"/>
    <property type="match status" value="1"/>
</dbReference>
<evidence type="ECO:0000256" key="2">
    <source>
        <dbReference type="ARBA" id="ARBA00022490"/>
    </source>
</evidence>
<sequence length="238" mass="27180">MANTHHRILVVDDEPQIRRFMKVSITAEGYEYLEATTAKEALEQTARYNPSVIVLDLGLPDADGYQVLQQIRSWSKVPVLVLTARDQEAEKVRLLKAGANDYLTKPFGVNELMARLFVLLRDSWYFQSTTEDAILAFQGLSIDRQNHRVSLDGESISLSRKEFMLLNYLASHANKLVTQEQLLREIWGASHQDDTHYLRIFISQLRKKLKDSISDPRFIETEPGVGYRFIGQPIAAQG</sequence>
<dbReference type="Gene3D" id="3.40.50.2300">
    <property type="match status" value="1"/>
</dbReference>
<keyword evidence="5" id="KW-0805">Transcription regulation</keyword>
<evidence type="ECO:0000256" key="9">
    <source>
        <dbReference type="PROSITE-ProRule" id="PRU01091"/>
    </source>
</evidence>
<dbReference type="InterPro" id="IPR039420">
    <property type="entry name" value="WalR-like"/>
</dbReference>
<dbReference type="Gene3D" id="1.10.10.10">
    <property type="entry name" value="Winged helix-like DNA-binding domain superfamily/Winged helix DNA-binding domain"/>
    <property type="match status" value="1"/>
</dbReference>
<evidence type="ECO:0000256" key="6">
    <source>
        <dbReference type="ARBA" id="ARBA00023125"/>
    </source>
</evidence>
<dbReference type="SMART" id="SM00862">
    <property type="entry name" value="Trans_reg_C"/>
    <property type="match status" value="1"/>
</dbReference>
<evidence type="ECO:0000259" key="11">
    <source>
        <dbReference type="PROSITE" id="PS51755"/>
    </source>
</evidence>
<dbReference type="PROSITE" id="PS50110">
    <property type="entry name" value="RESPONSE_REGULATORY"/>
    <property type="match status" value="1"/>
</dbReference>
<comment type="subcellular location">
    <subcellularLocation>
        <location evidence="1">Cytoplasm</location>
    </subcellularLocation>
</comment>
<keyword evidence="2" id="KW-0963">Cytoplasm</keyword>
<evidence type="ECO:0000256" key="1">
    <source>
        <dbReference type="ARBA" id="ARBA00004496"/>
    </source>
</evidence>